<feature type="chain" id="PRO_5022195356" evidence="2">
    <location>
        <begin position="21"/>
        <end position="273"/>
    </location>
</feature>
<feature type="transmembrane region" description="Helical" evidence="1">
    <location>
        <begin position="245"/>
        <end position="266"/>
    </location>
</feature>
<feature type="transmembrane region" description="Helical" evidence="1">
    <location>
        <begin position="149"/>
        <end position="170"/>
    </location>
</feature>
<keyword evidence="2" id="KW-0732">Signal</keyword>
<dbReference type="RefSeq" id="WP_141977183.1">
    <property type="nucleotide sequence ID" value="NZ_VFPP01000001.1"/>
</dbReference>
<evidence type="ECO:0000313" key="4">
    <source>
        <dbReference type="Proteomes" id="UP000316628"/>
    </source>
</evidence>
<sequence>MRALLLTVVLLIATAGPAQAHAGGLTPQDHLSRVTGIDPPLPGVTATMVNHGTQLEIRNGGGTPIAVGGAGDRVGVGGAGLTDHVIAPGETYRFRDERTTAPRWEIPLGTSVLEGRVDVTPGPNPLWWLLITLALAVGGYLLGRRRELLALGVVVVTAGHVWHAVGSTLVVTGQSFVPLLLGASGVGLVAWPLTVVAVVAAVRRRPATAFVAAVVGAMLVVAGIPDFDSFRFSQLPFAGPADVDRLLVALTLGGGLGLAAGGFDYLRRTGPTT</sequence>
<reference evidence="3 4" key="1">
    <citation type="submission" date="2019-06" db="EMBL/GenBank/DDBJ databases">
        <title>Sequencing the genomes of 1000 actinobacteria strains.</title>
        <authorList>
            <person name="Klenk H.-P."/>
        </authorList>
    </citation>
    <scope>NUCLEOTIDE SEQUENCE [LARGE SCALE GENOMIC DNA]</scope>
    <source>
        <strain evidence="3 4">DSM 45456</strain>
    </source>
</reference>
<evidence type="ECO:0000256" key="2">
    <source>
        <dbReference type="SAM" id="SignalP"/>
    </source>
</evidence>
<feature type="transmembrane region" description="Helical" evidence="1">
    <location>
        <begin position="125"/>
        <end position="142"/>
    </location>
</feature>
<keyword evidence="4" id="KW-1185">Reference proteome</keyword>
<evidence type="ECO:0000256" key="1">
    <source>
        <dbReference type="SAM" id="Phobius"/>
    </source>
</evidence>
<keyword evidence="1" id="KW-0472">Membrane</keyword>
<proteinExistence type="predicted"/>
<accession>A0A543JA47</accession>
<comment type="caution">
    <text evidence="3">The sequence shown here is derived from an EMBL/GenBank/DDBJ whole genome shotgun (WGS) entry which is preliminary data.</text>
</comment>
<dbReference type="Proteomes" id="UP000316628">
    <property type="component" value="Unassembled WGS sequence"/>
</dbReference>
<name>A0A543JA47_9PSEU</name>
<dbReference type="AlphaFoldDB" id="A0A543JA47"/>
<evidence type="ECO:0000313" key="3">
    <source>
        <dbReference type="EMBL" id="TQM79702.1"/>
    </source>
</evidence>
<keyword evidence="1" id="KW-0812">Transmembrane</keyword>
<feature type="transmembrane region" description="Helical" evidence="1">
    <location>
        <begin position="176"/>
        <end position="200"/>
    </location>
</feature>
<dbReference type="EMBL" id="VFPP01000001">
    <property type="protein sequence ID" value="TQM79702.1"/>
    <property type="molecule type" value="Genomic_DNA"/>
</dbReference>
<feature type="transmembrane region" description="Helical" evidence="1">
    <location>
        <begin position="207"/>
        <end position="225"/>
    </location>
</feature>
<dbReference type="OrthoDB" id="3689143at2"/>
<keyword evidence="1" id="KW-1133">Transmembrane helix</keyword>
<feature type="signal peptide" evidence="2">
    <location>
        <begin position="1"/>
        <end position="20"/>
    </location>
</feature>
<gene>
    <name evidence="3" type="ORF">FHX81_2012</name>
</gene>
<protein>
    <submittedName>
        <fullName evidence="3">Uncharacterized protein</fullName>
    </submittedName>
</protein>
<organism evidence="3 4">
    <name type="scientific">Saccharothrix saharensis</name>
    <dbReference type="NCBI Taxonomy" id="571190"/>
    <lineage>
        <taxon>Bacteria</taxon>
        <taxon>Bacillati</taxon>
        <taxon>Actinomycetota</taxon>
        <taxon>Actinomycetes</taxon>
        <taxon>Pseudonocardiales</taxon>
        <taxon>Pseudonocardiaceae</taxon>
        <taxon>Saccharothrix</taxon>
    </lineage>
</organism>